<organism evidence="2 3">
    <name type="scientific">Lucilia cuprina</name>
    <name type="common">Green bottle fly</name>
    <name type="synonym">Australian sheep blowfly</name>
    <dbReference type="NCBI Taxonomy" id="7375"/>
    <lineage>
        <taxon>Eukaryota</taxon>
        <taxon>Metazoa</taxon>
        <taxon>Ecdysozoa</taxon>
        <taxon>Arthropoda</taxon>
        <taxon>Hexapoda</taxon>
        <taxon>Insecta</taxon>
        <taxon>Pterygota</taxon>
        <taxon>Neoptera</taxon>
        <taxon>Endopterygota</taxon>
        <taxon>Diptera</taxon>
        <taxon>Brachycera</taxon>
        <taxon>Muscomorpha</taxon>
        <taxon>Oestroidea</taxon>
        <taxon>Calliphoridae</taxon>
        <taxon>Luciliinae</taxon>
        <taxon>Lucilia</taxon>
    </lineage>
</organism>
<sequence>MNILILLAILSILLLNSDHVIATEKKNWMYELTEVNTKSSNTDLININLSIERIQRGVYALSGEFYVNIDITEGDGNDVEVKSFRSPNGDGVYKSIPLEMSRRHFYEALNSHYKNVVMETFKDCSNLPYFEDEFSPPLEKKTYVLNKCQFSQEGLPNHLETGVYKIILTGYGQVDWEVEKDWIYELNEVNTKSSNPDLFNVNVIIERVKRGVFAMSGEFYVNIDITEGDGNDVELKSFRSANGDGNYKSIPLEMSRRHFFEALNSHYKNVVMETFKDCSDLPYFEDKFTPPLEKKSYKLDKCIFSQDGLPNHMETGVYKIILSGTGDVEWEVEKSWIYELTEVNTKSSNPDLININLSIERIQRGVFALSGEFYMNLDMTEGDGNNVQLKSYRSTNGDGDYKSIPLQMSQRHFYDALNNHYKTVLMETFKDCSDLPYFEDKFSPPLEKKTYTLDKCQISQDGMPNHLEAGVYKIVLSGAGDVEWEVEKTWSYELKSITAETSDTEKLKIDLEIQRIARGVFAISGKLFFNVDVAEGDSNIIGAKSYRSIQGDNNYKVLPFQMPLTHVFKVLNTYYKNVLMETLKDCSDFPVFENTFEPPLEKKLYTLDSCQFSQDGFPNYLQDGFYKLLLFGSGEVDWKVEIITEVTQEL</sequence>
<accession>A0A0L0CA84</accession>
<dbReference type="AlphaFoldDB" id="A0A0L0CA84"/>
<gene>
    <name evidence="2" type="ORF">FF38_10574</name>
</gene>
<protein>
    <submittedName>
        <fullName evidence="2">Uncharacterized protein</fullName>
    </submittedName>
</protein>
<dbReference type="InterPro" id="IPR010512">
    <property type="entry name" value="DUF1091"/>
</dbReference>
<comment type="caution">
    <text evidence="2">The sequence shown here is derived from an EMBL/GenBank/DDBJ whole genome shotgun (WGS) entry which is preliminary data.</text>
</comment>
<keyword evidence="3" id="KW-1185">Reference proteome</keyword>
<feature type="chain" id="PRO_5005535782" evidence="1">
    <location>
        <begin position="23"/>
        <end position="650"/>
    </location>
</feature>
<dbReference type="OMA" id="METFKDC"/>
<proteinExistence type="predicted"/>
<feature type="signal peptide" evidence="1">
    <location>
        <begin position="1"/>
        <end position="22"/>
    </location>
</feature>
<evidence type="ECO:0000256" key="1">
    <source>
        <dbReference type="SAM" id="SignalP"/>
    </source>
</evidence>
<dbReference type="PANTHER" id="PTHR21112:SF0">
    <property type="entry name" value="CHEMOSENSORY PROTEIN A 29A-RELATED"/>
    <property type="match status" value="1"/>
</dbReference>
<dbReference type="EMBL" id="JRES01000687">
    <property type="protein sequence ID" value="KNC29130.1"/>
    <property type="molecule type" value="Genomic_DNA"/>
</dbReference>
<reference evidence="2 3" key="1">
    <citation type="journal article" date="2015" name="Nat. Commun.">
        <title>Lucilia cuprina genome unlocks parasitic fly biology to underpin future interventions.</title>
        <authorList>
            <person name="Anstead C.A."/>
            <person name="Korhonen P.K."/>
            <person name="Young N.D."/>
            <person name="Hall R.S."/>
            <person name="Jex A.R."/>
            <person name="Murali S.C."/>
            <person name="Hughes D.S."/>
            <person name="Lee S.F."/>
            <person name="Perry T."/>
            <person name="Stroehlein A.J."/>
            <person name="Ansell B.R."/>
            <person name="Breugelmans B."/>
            <person name="Hofmann A."/>
            <person name="Qu J."/>
            <person name="Dugan S."/>
            <person name="Lee S.L."/>
            <person name="Chao H."/>
            <person name="Dinh H."/>
            <person name="Han Y."/>
            <person name="Doddapaneni H.V."/>
            <person name="Worley K.C."/>
            <person name="Muzny D.M."/>
            <person name="Ioannidis P."/>
            <person name="Waterhouse R.M."/>
            <person name="Zdobnov E.M."/>
            <person name="James P.J."/>
            <person name="Bagnall N.H."/>
            <person name="Kotze A.C."/>
            <person name="Gibbs R.A."/>
            <person name="Richards S."/>
            <person name="Batterham P."/>
            <person name="Gasser R.B."/>
        </authorList>
    </citation>
    <scope>NUCLEOTIDE SEQUENCE [LARGE SCALE GENOMIC DNA]</scope>
    <source>
        <strain evidence="2 3">LS</strain>
        <tissue evidence="2">Full body</tissue>
    </source>
</reference>
<dbReference type="OrthoDB" id="8043478at2759"/>
<evidence type="ECO:0000313" key="2">
    <source>
        <dbReference type="EMBL" id="KNC29130.1"/>
    </source>
</evidence>
<dbReference type="Proteomes" id="UP000037069">
    <property type="component" value="Unassembled WGS sequence"/>
</dbReference>
<name>A0A0L0CA84_LUCCU</name>
<evidence type="ECO:0000313" key="3">
    <source>
        <dbReference type="Proteomes" id="UP000037069"/>
    </source>
</evidence>
<dbReference type="PANTHER" id="PTHR21112">
    <property type="entry name" value="CHEMOSENSORY PROTEIN A 29A-RELATED"/>
    <property type="match status" value="1"/>
</dbReference>
<dbReference type="Pfam" id="PF06477">
    <property type="entry name" value="DUF1091"/>
    <property type="match status" value="4"/>
</dbReference>
<keyword evidence="1" id="KW-0732">Signal</keyword>